<sequence>MVNGWTKGGGADESKTSIEQPEDMSSHPEGGVSAKGFGSEIKPSRLRTYVMSFDSETLQRYATIQIKRRSWDH</sequence>
<dbReference type="OrthoDB" id="1056449at2759"/>
<keyword evidence="3" id="KW-1185">Reference proteome</keyword>
<protein>
    <submittedName>
        <fullName evidence="2">Uncharacterized protein</fullName>
    </submittedName>
</protein>
<evidence type="ECO:0000313" key="3">
    <source>
        <dbReference type="Proteomes" id="UP000886595"/>
    </source>
</evidence>
<dbReference type="PANTHER" id="PTHR31808">
    <property type="entry name" value="EXPRESSED PROTEIN"/>
    <property type="match status" value="1"/>
</dbReference>
<dbReference type="AlphaFoldDB" id="A0A8X7VXX5"/>
<evidence type="ECO:0000256" key="1">
    <source>
        <dbReference type="SAM" id="MobiDB-lite"/>
    </source>
</evidence>
<dbReference type="EMBL" id="JAAMPC010000003">
    <property type="protein sequence ID" value="KAG2319367.1"/>
    <property type="molecule type" value="Genomic_DNA"/>
</dbReference>
<feature type="region of interest" description="Disordered" evidence="1">
    <location>
        <begin position="1"/>
        <end position="39"/>
    </location>
</feature>
<reference evidence="2 3" key="1">
    <citation type="submission" date="2020-02" db="EMBL/GenBank/DDBJ databases">
        <authorList>
            <person name="Ma Q."/>
            <person name="Huang Y."/>
            <person name="Song X."/>
            <person name="Pei D."/>
        </authorList>
    </citation>
    <scope>NUCLEOTIDE SEQUENCE [LARGE SCALE GENOMIC DNA]</scope>
    <source>
        <strain evidence="2">Sxm20200214</strain>
        <tissue evidence="2">Leaf</tissue>
    </source>
</reference>
<comment type="caution">
    <text evidence="2">The sequence shown here is derived from an EMBL/GenBank/DDBJ whole genome shotgun (WGS) entry which is preliminary data.</text>
</comment>
<dbReference type="Proteomes" id="UP000886595">
    <property type="component" value="Unassembled WGS sequence"/>
</dbReference>
<dbReference type="PANTHER" id="PTHR31808:SF13">
    <property type="entry name" value="UV-B-INDUCED PROTEIN"/>
    <property type="match status" value="1"/>
</dbReference>
<organism evidence="2 3">
    <name type="scientific">Brassica carinata</name>
    <name type="common">Ethiopian mustard</name>
    <name type="synonym">Abyssinian cabbage</name>
    <dbReference type="NCBI Taxonomy" id="52824"/>
    <lineage>
        <taxon>Eukaryota</taxon>
        <taxon>Viridiplantae</taxon>
        <taxon>Streptophyta</taxon>
        <taxon>Embryophyta</taxon>
        <taxon>Tracheophyta</taxon>
        <taxon>Spermatophyta</taxon>
        <taxon>Magnoliopsida</taxon>
        <taxon>eudicotyledons</taxon>
        <taxon>Gunneridae</taxon>
        <taxon>Pentapetalae</taxon>
        <taxon>rosids</taxon>
        <taxon>malvids</taxon>
        <taxon>Brassicales</taxon>
        <taxon>Brassicaceae</taxon>
        <taxon>Brassiceae</taxon>
        <taxon>Brassica</taxon>
    </lineage>
</organism>
<evidence type="ECO:0000313" key="2">
    <source>
        <dbReference type="EMBL" id="KAG2319367.1"/>
    </source>
</evidence>
<dbReference type="InterPro" id="IPR038925">
    <property type="entry name" value="At3g17800-like"/>
</dbReference>
<accession>A0A8X7VXX5</accession>
<proteinExistence type="predicted"/>
<name>A0A8X7VXX5_BRACI</name>
<gene>
    <name evidence="2" type="ORF">Bca52824_012580</name>
</gene>